<feature type="transmembrane region" description="Helical" evidence="6">
    <location>
        <begin position="2346"/>
        <end position="2364"/>
    </location>
</feature>
<feature type="domain" description="Piezo transmembrane helical unit" evidence="8">
    <location>
        <begin position="1541"/>
        <end position="1653"/>
    </location>
</feature>
<evidence type="ECO:0000256" key="1">
    <source>
        <dbReference type="ARBA" id="ARBA00004141"/>
    </source>
</evidence>
<dbReference type="Pfam" id="PF24874">
    <property type="entry name" value="Piezo_THU9_anchor"/>
    <property type="match status" value="1"/>
</dbReference>
<dbReference type="InterPro" id="IPR031334">
    <property type="entry name" value="Piezo_cap_dom"/>
</dbReference>
<feature type="transmembrane region" description="Helical" evidence="6">
    <location>
        <begin position="718"/>
        <end position="738"/>
    </location>
</feature>
<dbReference type="PANTHER" id="PTHR13167">
    <property type="entry name" value="PIEZO-TYPE MECHANOSENSITIVE ION CHANNEL COMPONENT"/>
    <property type="match status" value="1"/>
</dbReference>
<dbReference type="GO" id="GO:0042391">
    <property type="term" value="P:regulation of membrane potential"/>
    <property type="evidence" value="ECO:0007669"/>
    <property type="project" value="TreeGrafter"/>
</dbReference>
<feature type="domain" description="Piezo non-specific cation channel cap" evidence="7">
    <location>
        <begin position="2143"/>
        <end position="2427"/>
    </location>
</feature>
<dbReference type="GO" id="GO:0008381">
    <property type="term" value="F:mechanosensitive monoatomic ion channel activity"/>
    <property type="evidence" value="ECO:0007669"/>
    <property type="project" value="InterPro"/>
</dbReference>
<feature type="domain" description="Piezo THU9 and anchor" evidence="9">
    <location>
        <begin position="1857"/>
        <end position="2095"/>
    </location>
</feature>
<feature type="transmembrane region" description="Helical" evidence="6">
    <location>
        <begin position="482"/>
        <end position="500"/>
    </location>
</feature>
<dbReference type="GO" id="GO:0005261">
    <property type="term" value="F:monoatomic cation channel activity"/>
    <property type="evidence" value="ECO:0007669"/>
    <property type="project" value="TreeGrafter"/>
</dbReference>
<sequence>MESPAPARAEPPVLDLVVELGTAAALLFMAWWRQGAFGVLYAAAAVAQVLCCSATRALAQAHLRLSRERFASARDEDLAAAKVYEFERRRSTSEARVWRLVTAAAWLDVALQSALQLVLRVGTEGTISGRARAVLEALGFRALRALGFLYMYGAILLLLMPLAYVKHYLALRRERQQLAGSGSQASGPTAARCRAAHDLVEGFFAAASVSAAVVWPSTFGLVYLLTGAVAFVGKFDHRWSPACRSAHKVIVLLCATPACAVHLGFLFASQVQCGGPGSCVLGTFGQEWQKRLGIFFVYAAGSSMETRAFQCAEIALVSLTAILAVYLACPVSWARAKSRTRGTSLSTSLGVSFEEWAGSPLREPLLGGAGEAEGLRRDMWDFRSESEYSEAFLSSWMYFGNVCACCLIVVTPSLLTNLLLLFALVNVFLIQHQRPQVFSMGRMGQFFCALVLMASYCGSVFACSERGVLAFVGLHCIRGVSYRSFVLAVEVGLVLLYSTFGHVARNTVRGSEEGGVFGRQSETPGILEKKSSIAAEATLVARISWLGLLLAAHLANSLWISVHRVNAVSYLFSVALWAHLSGLAAKRNGLGDWPVMCQSFSMLYLVVLTLCDNAMLLFVFQGRTKDILTNLGLISSSPLTDVFPFVSLIFLNLLLQHAKAWCGGLLAEERVQTLRVWRAGQRCLRWTSAAIQYLLTAGLLTGVFVLGQTRIVACCNDYFNFLGLGYLTITCFHFVGGWNGRASRAAWTATQWLAFGDYTLQILSWSRNFGTGSFGKRIQEILVKSVGCVDPGSSWPCFLSYLCRPLAIVLLLKLRRFCAIHSNPESAVPQDTFEKRLVVRHGSKLVAVCTMAVCCRVGGVAGLGLVATLLAFGISPRSPKKYAMALCAQTASMVILLLQYSFRIGCVEDTADGIKDELVWIGVWQTEESALWTRFIITAAVLSCHILILGKEWEGVVMLGRGNSVHCALFDLGSVEGLSTDRSSLRTQVSTPTSVPVSSEIEIAGQPRILPRYMASPSEFRSPSSCPENLHGEPILDRQATIAHLFMEEETMSERGLSEIGSARSRMSERPADQGADLQIERQRLQVACAVTYLKYVIDFVPVRGMLLAALVVSSAVCSQSFLSLVFLVQIATLMLTSERRGEKRLKILVGFEALNTALLLYSCLVTVIFDSPWVPSVSCGTSKVSNIWFGLCSDAKTVWSAFFCVWLTGEYRRVCSLTESAKNEAKALLLHQMNTLFFCAEHKKTRVEELFWFVLFHSMDFSLFCITAISLVNIDVFHLGYFGLSLLYMRCRRDFLRGKLKRLWWVIVVYNFCVIATVVAYQAPWSALVPAASSLDSPCSPEHVLGLYRITDLGRQAFRVQNGGLALDVAIFFVVIAQLALLHTKAFQSLVLAHQREKHRAVQEMEDTYQQWKEQEVKRALVSREHLRARKKRVEWLKRGLLNSKRGSVDVKLGNDKYFSSIKTPGEPLSESLESMHLEDSMEPLYPFTCESPKFPLLSEGLNKVSTTGKLLRQILENLRRWVMGSVLDRRVRQRDTDSFVVYLLLILTFLHEFSLVTAAFPLVLYSFALVSPGAKSLRFWNLIFYYCEIVLSLRYCFWIPFVHRCPHFEAGTCEELRESSRDWWLLLLGIQPKPFPHSIPFMLLYLSIAWHHGRVAQVAKVYKLEEEQFAFANAFSVKAKLSHVYWLVHNYLTKICYKSEHASRMPFVIHVSLSRPRQGPPWHERPLDEVGERIFQLYSHRTDDRMRQRAPNLCRRLEGVDASFTVKSVEQVLDQDVDEGVNLYDVVILEVTRITLSSERRLLKPVSDIARALKLASDVFQAESAEEESSGVEICDDAPSDFAISDAEALVGEERDFYVPILCSDIAAFIFVVIFYQACFSAREKSFTTTFSLKSVFPAGYIYALVSLFMLIVVDRAIYVLGANGLKTAYHFATLAFFLGYVLTKYWGEEMRTSRGSGSKELEIQVFFALKAVSLAFSSKQIKAGFPTNTLGHWLLRRRSVFNQVLHVIYTFTPFLPELRMMLDWTCTETTLQFFDWLRVEEIRHSLFRIEMRNMFRQKGVGLKQPWYTKMFQGFLGFLVLALIIWGPLILYSSSNPAIVTPGLTGISANLTLEHDEGSFPLFSGGQDRTVRPWDRRQEYFGKTFADRQVREVLLSPYSDGFWTVSPPRRREIQATLANATGQVRLKLDFLLRKSFPVTAQDCTFSVTRQLSEKSLEGLTRVLDGRQDRVPLSFKNAFEGNGTDFYNLFVQLGGNLQVCEANPVFSTQNRRTLAVGCSLGLSRLSGCDQGVCEWWELLCDEGGAPASGLEAPAKPGVLKGPKLVLVFEKTIGDSVMSSLFASRGGLIGLYVSFVLVIGRLIHASFSSGLREKIWVNELPATDKLKSILDDLDAARAEKALAVEEELYWGLVRIFRSPAVLFELTKKRS</sequence>
<feature type="transmembrane region" description="Helical" evidence="6">
    <location>
        <begin position="1262"/>
        <end position="1283"/>
    </location>
</feature>
<feature type="transmembrane region" description="Helical" evidence="6">
    <location>
        <begin position="683"/>
        <end position="706"/>
    </location>
</feature>
<evidence type="ECO:0000259" key="9">
    <source>
        <dbReference type="Pfam" id="PF24874"/>
    </source>
</evidence>
<dbReference type="GO" id="GO:0050982">
    <property type="term" value="P:detection of mechanical stimulus"/>
    <property type="evidence" value="ECO:0007669"/>
    <property type="project" value="TreeGrafter"/>
</dbReference>
<feature type="transmembrane region" description="Helical" evidence="6">
    <location>
        <begin position="443"/>
        <end position="462"/>
    </location>
</feature>
<evidence type="ECO:0000313" key="11">
    <source>
        <dbReference type="Proteomes" id="UP001472866"/>
    </source>
</evidence>
<keyword evidence="4 6" id="KW-1133">Transmembrane helix</keyword>
<feature type="transmembrane region" description="Helical" evidence="6">
    <location>
        <begin position="1859"/>
        <end position="1882"/>
    </location>
</feature>
<dbReference type="Pfam" id="PF12166">
    <property type="entry name" value="Piezo_cap"/>
    <property type="match status" value="1"/>
</dbReference>
<dbReference type="InterPro" id="IPR056768">
    <property type="entry name" value="THU_Piezo"/>
</dbReference>
<feature type="transmembrane region" description="Helical" evidence="6">
    <location>
        <begin position="38"/>
        <end position="59"/>
    </location>
</feature>
<comment type="subcellular location">
    <subcellularLocation>
        <location evidence="1">Membrane</location>
        <topology evidence="1">Multi-pass membrane protein</topology>
    </subcellularLocation>
</comment>
<evidence type="ECO:0000256" key="3">
    <source>
        <dbReference type="ARBA" id="ARBA00022692"/>
    </source>
</evidence>
<feature type="transmembrane region" description="Helical" evidence="6">
    <location>
        <begin position="567"/>
        <end position="585"/>
    </location>
</feature>
<evidence type="ECO:0000256" key="5">
    <source>
        <dbReference type="ARBA" id="ARBA00023136"/>
    </source>
</evidence>
<keyword evidence="11" id="KW-1185">Reference proteome</keyword>
<feature type="transmembrane region" description="Helical" evidence="6">
    <location>
        <begin position="597"/>
        <end position="622"/>
    </location>
</feature>
<evidence type="ECO:0000256" key="4">
    <source>
        <dbReference type="ARBA" id="ARBA00022989"/>
    </source>
</evidence>
<reference evidence="10 11" key="1">
    <citation type="submission" date="2024-03" db="EMBL/GenBank/DDBJ databases">
        <title>Complete genome sequence of the green alga Chloropicon roscoffensis RCC1871.</title>
        <authorList>
            <person name="Lemieux C."/>
            <person name="Pombert J.-F."/>
            <person name="Otis C."/>
            <person name="Turmel M."/>
        </authorList>
    </citation>
    <scope>NUCLEOTIDE SEQUENCE [LARGE SCALE GENOMIC DNA]</scope>
    <source>
        <strain evidence="10 11">RCC1871</strain>
    </source>
</reference>
<feature type="transmembrane region" description="Helical" evidence="6">
    <location>
        <begin position="539"/>
        <end position="561"/>
    </location>
</feature>
<comment type="similarity">
    <text evidence="2">Belongs to the PIEZO (TC 1.A.75) family.</text>
</comment>
<accession>A0AAX4PEC3</accession>
<feature type="transmembrane region" description="Helical" evidence="6">
    <location>
        <begin position="398"/>
        <end position="431"/>
    </location>
</feature>
<dbReference type="InterPro" id="IPR056770">
    <property type="entry name" value="Piezo_THU9_anchor"/>
</dbReference>
<feature type="transmembrane region" description="Helical" evidence="6">
    <location>
        <begin position="12"/>
        <end position="32"/>
    </location>
</feature>
<dbReference type="GO" id="GO:0016020">
    <property type="term" value="C:membrane"/>
    <property type="evidence" value="ECO:0007669"/>
    <property type="project" value="UniProtKB-SubCell"/>
</dbReference>
<dbReference type="PANTHER" id="PTHR13167:SF25">
    <property type="entry name" value="PIEZO-TYPE MECHANOSENSITIVE ION CHANNEL COMPONENT"/>
    <property type="match status" value="1"/>
</dbReference>
<evidence type="ECO:0000259" key="8">
    <source>
        <dbReference type="Pfam" id="PF23188"/>
    </source>
</evidence>
<feature type="transmembrane region" description="Helical" evidence="6">
    <location>
        <begin position="1541"/>
        <end position="1565"/>
    </location>
</feature>
<feature type="transmembrane region" description="Helical" evidence="6">
    <location>
        <begin position="1585"/>
        <end position="1604"/>
    </location>
</feature>
<evidence type="ECO:0000259" key="7">
    <source>
        <dbReference type="Pfam" id="PF12166"/>
    </source>
</evidence>
<evidence type="ECO:0000256" key="6">
    <source>
        <dbReference type="SAM" id="Phobius"/>
    </source>
</evidence>
<dbReference type="GO" id="GO:0071260">
    <property type="term" value="P:cellular response to mechanical stimulus"/>
    <property type="evidence" value="ECO:0007669"/>
    <property type="project" value="TreeGrafter"/>
</dbReference>
<keyword evidence="5 6" id="KW-0472">Membrane</keyword>
<feature type="transmembrane region" description="Helical" evidence="6">
    <location>
        <begin position="314"/>
        <end position="334"/>
    </location>
</feature>
<feature type="transmembrane region" description="Helical" evidence="6">
    <location>
        <begin position="1304"/>
        <end position="1324"/>
    </location>
</feature>
<feature type="transmembrane region" description="Helical" evidence="6">
    <location>
        <begin position="202"/>
        <end position="225"/>
    </location>
</feature>
<name>A0AAX4PEC3_9CHLO</name>
<dbReference type="EMBL" id="CP151508">
    <property type="protein sequence ID" value="WZN63980.1"/>
    <property type="molecule type" value="Genomic_DNA"/>
</dbReference>
<feature type="transmembrane region" description="Helical" evidence="6">
    <location>
        <begin position="1364"/>
        <end position="1383"/>
    </location>
</feature>
<feature type="transmembrane region" description="Helical" evidence="6">
    <location>
        <begin position="1148"/>
        <end position="1170"/>
    </location>
</feature>
<dbReference type="Proteomes" id="UP001472866">
    <property type="component" value="Chromosome 08"/>
</dbReference>
<feature type="transmembrane region" description="Helical" evidence="6">
    <location>
        <begin position="1106"/>
        <end position="1136"/>
    </location>
</feature>
<feature type="transmembrane region" description="Helical" evidence="6">
    <location>
        <begin position="145"/>
        <end position="165"/>
    </location>
</feature>
<proteinExistence type="inferred from homology"/>
<keyword evidence="3 6" id="KW-0812">Transmembrane</keyword>
<feature type="transmembrane region" description="Helical" evidence="6">
    <location>
        <begin position="1930"/>
        <end position="1949"/>
    </location>
</feature>
<evidence type="ECO:0000256" key="2">
    <source>
        <dbReference type="ARBA" id="ARBA00007821"/>
    </source>
</evidence>
<feature type="transmembrane region" description="Helical" evidence="6">
    <location>
        <begin position="2076"/>
        <end position="2094"/>
    </location>
</feature>
<protein>
    <submittedName>
        <fullName evidence="10">Piezo non-specific cation channel protein</fullName>
    </submittedName>
</protein>
<gene>
    <name evidence="10" type="ORF">HKI87_08g55340</name>
</gene>
<evidence type="ECO:0000313" key="10">
    <source>
        <dbReference type="EMBL" id="WZN63980.1"/>
    </source>
</evidence>
<organism evidence="10 11">
    <name type="scientific">Chloropicon roscoffensis</name>
    <dbReference type="NCBI Taxonomy" id="1461544"/>
    <lineage>
        <taxon>Eukaryota</taxon>
        <taxon>Viridiplantae</taxon>
        <taxon>Chlorophyta</taxon>
        <taxon>Chloropicophyceae</taxon>
        <taxon>Chloropicales</taxon>
        <taxon>Chloropicaceae</taxon>
        <taxon>Chloropicon</taxon>
    </lineage>
</organism>
<dbReference type="InterPro" id="IPR027272">
    <property type="entry name" value="Piezo"/>
</dbReference>
<feature type="transmembrane region" description="Helical" evidence="6">
    <location>
        <begin position="245"/>
        <end position="268"/>
    </location>
</feature>
<feature type="transmembrane region" description="Helical" evidence="6">
    <location>
        <begin position="845"/>
        <end position="870"/>
    </location>
</feature>
<dbReference type="Pfam" id="PF23188">
    <property type="entry name" value="THU_Piezo1"/>
    <property type="match status" value="1"/>
</dbReference>
<feature type="transmembrane region" description="Helical" evidence="6">
    <location>
        <begin position="1903"/>
        <end position="1924"/>
    </location>
</feature>